<feature type="compositionally biased region" description="Basic and acidic residues" evidence="6">
    <location>
        <begin position="1"/>
        <end position="10"/>
    </location>
</feature>
<dbReference type="InterPro" id="IPR035976">
    <property type="entry name" value="Sushi/SCR/CCP_sf"/>
</dbReference>
<dbReference type="AlphaFoldDB" id="A0A7M7NU81"/>
<dbReference type="Proteomes" id="UP000007110">
    <property type="component" value="Unassembled WGS sequence"/>
</dbReference>
<comment type="caution">
    <text evidence="5">Lacks conserved residue(s) required for the propagation of feature annotation.</text>
</comment>
<evidence type="ECO:0000256" key="1">
    <source>
        <dbReference type="ARBA" id="ARBA00022659"/>
    </source>
</evidence>
<accession>A0A7M7NU81</accession>
<evidence type="ECO:0000313" key="9">
    <source>
        <dbReference type="Proteomes" id="UP000007110"/>
    </source>
</evidence>
<dbReference type="SUPFAM" id="SSF57535">
    <property type="entry name" value="Complement control module/SCR domain"/>
    <property type="match status" value="7"/>
</dbReference>
<keyword evidence="1 5" id="KW-0768">Sushi</keyword>
<feature type="domain" description="Sushi" evidence="7">
    <location>
        <begin position="140"/>
        <end position="204"/>
    </location>
</feature>
<dbReference type="InterPro" id="IPR000436">
    <property type="entry name" value="Sushi_SCR_CCP_dom"/>
</dbReference>
<evidence type="ECO:0000256" key="4">
    <source>
        <dbReference type="ARBA" id="ARBA00023180"/>
    </source>
</evidence>
<dbReference type="GeneID" id="115923707"/>
<dbReference type="Pfam" id="PF00084">
    <property type="entry name" value="Sushi"/>
    <property type="match status" value="5"/>
</dbReference>
<evidence type="ECO:0000259" key="7">
    <source>
        <dbReference type="PROSITE" id="PS50923"/>
    </source>
</evidence>
<feature type="domain" description="Sushi" evidence="7">
    <location>
        <begin position="205"/>
        <end position="269"/>
    </location>
</feature>
<feature type="domain" description="Sushi" evidence="7">
    <location>
        <begin position="75"/>
        <end position="139"/>
    </location>
</feature>
<feature type="domain" description="Sushi" evidence="7">
    <location>
        <begin position="270"/>
        <end position="334"/>
    </location>
</feature>
<feature type="domain" description="Sushi" evidence="7">
    <location>
        <begin position="10"/>
        <end position="74"/>
    </location>
</feature>
<dbReference type="EnsemblMetazoa" id="XM_030984950">
    <property type="protein sequence ID" value="XP_030840810"/>
    <property type="gene ID" value="LOC115923707"/>
</dbReference>
<dbReference type="KEGG" id="spu:115923707"/>
<keyword evidence="3" id="KW-1015">Disulfide bond</keyword>
<evidence type="ECO:0000256" key="6">
    <source>
        <dbReference type="SAM" id="MobiDB-lite"/>
    </source>
</evidence>
<dbReference type="PANTHER" id="PTHR19325">
    <property type="entry name" value="COMPLEMENT COMPONENT-RELATED SUSHI DOMAIN-CONTAINING"/>
    <property type="match status" value="1"/>
</dbReference>
<evidence type="ECO:0000256" key="2">
    <source>
        <dbReference type="ARBA" id="ARBA00022737"/>
    </source>
</evidence>
<evidence type="ECO:0000256" key="3">
    <source>
        <dbReference type="ARBA" id="ARBA00023157"/>
    </source>
</evidence>
<keyword evidence="4" id="KW-0325">Glycoprotein</keyword>
<dbReference type="OMA" id="HRAVECQ"/>
<feature type="region of interest" description="Disordered" evidence="6">
    <location>
        <begin position="1"/>
        <end position="24"/>
    </location>
</feature>
<dbReference type="RefSeq" id="XP_030840810.1">
    <property type="nucleotide sequence ID" value="XM_030984950.1"/>
</dbReference>
<protein>
    <recommendedName>
        <fullName evidence="7">Sushi domain-containing protein</fullName>
    </recommendedName>
</protein>
<evidence type="ECO:0000256" key="5">
    <source>
        <dbReference type="PROSITE-ProRule" id="PRU00302"/>
    </source>
</evidence>
<evidence type="ECO:0000313" key="8">
    <source>
        <dbReference type="EnsemblMetazoa" id="XP_030840810"/>
    </source>
</evidence>
<sequence>MEERVGKEQVKCGSPGDGTNTESVSITEGQAGEAYTYTCNHGFTSDPNDLTVVCELNDEGTIASWSLTPSSCSEVTCGSPGDGTNTESVSITEGQAGEAYTYTCNHGFTSDPNDLTVVCELNDEGTIASWSLTPSSCSEVKCGSPGDGTNTESVSITEGQPGEAYTYTCSHGFTSDPNDLTVVCELNDEGTIASWSLTPSSCSEVKCGSPGDGTNTESVLITEGQPGEAYKYICNHGFIADPNDLTVVCELNDEGTIASWSPTPSSCSEVKCGSPGDGTNTESVSITEGQAGEAYTYTCNHGFTSDPNDLTVVCELNDEGTIASWSLTPSSCSEVKCGSPGNGTNTESVSITEGQAGEAYNYTCNHGFTSDPNNLTVVCQLNDEGTIASWSLTPSSCSEGKCGKPKNGTKTRPVDITEASIGDKYFYHCINNYNYNGSAKFEVECIATSAGADWSHGEIGPVCIYSPSHEV</sequence>
<dbReference type="PANTHER" id="PTHR19325:SF560">
    <property type="entry name" value="SUSHI, VON WILLEBRAND FACTOR TYPE A, EGF AND PENTRAXIN DOMAIN-CONTAINING PROTEIN 1"/>
    <property type="match status" value="1"/>
</dbReference>
<dbReference type="Gene3D" id="2.10.70.10">
    <property type="entry name" value="Complement Module, domain 1"/>
    <property type="match status" value="5"/>
</dbReference>
<dbReference type="InParanoid" id="A0A7M7NU81"/>
<dbReference type="PROSITE" id="PS50923">
    <property type="entry name" value="SUSHI"/>
    <property type="match status" value="6"/>
</dbReference>
<feature type="domain" description="Sushi" evidence="7">
    <location>
        <begin position="335"/>
        <end position="399"/>
    </location>
</feature>
<reference evidence="9" key="1">
    <citation type="submission" date="2015-02" db="EMBL/GenBank/DDBJ databases">
        <title>Genome sequencing for Strongylocentrotus purpuratus.</title>
        <authorList>
            <person name="Murali S."/>
            <person name="Liu Y."/>
            <person name="Vee V."/>
            <person name="English A."/>
            <person name="Wang M."/>
            <person name="Skinner E."/>
            <person name="Han Y."/>
            <person name="Muzny D.M."/>
            <person name="Worley K.C."/>
            <person name="Gibbs R.A."/>
        </authorList>
    </citation>
    <scope>NUCLEOTIDE SEQUENCE</scope>
</reference>
<dbReference type="SMART" id="SM00032">
    <property type="entry name" value="CCP"/>
    <property type="match status" value="7"/>
</dbReference>
<organism evidence="8 9">
    <name type="scientific">Strongylocentrotus purpuratus</name>
    <name type="common">Purple sea urchin</name>
    <dbReference type="NCBI Taxonomy" id="7668"/>
    <lineage>
        <taxon>Eukaryota</taxon>
        <taxon>Metazoa</taxon>
        <taxon>Echinodermata</taxon>
        <taxon>Eleutherozoa</taxon>
        <taxon>Echinozoa</taxon>
        <taxon>Echinoidea</taxon>
        <taxon>Euechinoidea</taxon>
        <taxon>Echinacea</taxon>
        <taxon>Camarodonta</taxon>
        <taxon>Echinidea</taxon>
        <taxon>Strongylocentrotidae</taxon>
        <taxon>Strongylocentrotus</taxon>
    </lineage>
</organism>
<reference evidence="8" key="2">
    <citation type="submission" date="2021-01" db="UniProtKB">
        <authorList>
            <consortium name="EnsemblMetazoa"/>
        </authorList>
    </citation>
    <scope>IDENTIFICATION</scope>
</reference>
<name>A0A7M7NU81_STRPU</name>
<proteinExistence type="predicted"/>
<keyword evidence="9" id="KW-1185">Reference proteome</keyword>
<dbReference type="InterPro" id="IPR050350">
    <property type="entry name" value="Compl-Cell_Adhes-Reg"/>
</dbReference>
<keyword evidence="2" id="KW-0677">Repeat</keyword>